<sequence length="178" mass="20055">MFRRTDLVQHAQDVLLALSSHHGLRFTNGADVEPRLEAAQQTGGQGVVKDFRQKEVEEGPELGQVVLQRRAGQQQLVVGRQQLQLPHQPAVEVFDPVALVHYQSSTDTWDRRETLVTPRNHNRTIWDLSHKESHPQVCQSPPTSGVKRLNSLIQLGRVERGATTRKGPITFFSIIMAM</sequence>
<proteinExistence type="predicted"/>
<accession>A0A4Z2G6A7</accession>
<dbReference type="AlphaFoldDB" id="A0A4Z2G6A7"/>
<protein>
    <submittedName>
        <fullName evidence="1">Uncharacterized protein</fullName>
    </submittedName>
</protein>
<organism evidence="1 2">
    <name type="scientific">Liparis tanakae</name>
    <name type="common">Tanaka's snailfish</name>
    <dbReference type="NCBI Taxonomy" id="230148"/>
    <lineage>
        <taxon>Eukaryota</taxon>
        <taxon>Metazoa</taxon>
        <taxon>Chordata</taxon>
        <taxon>Craniata</taxon>
        <taxon>Vertebrata</taxon>
        <taxon>Euteleostomi</taxon>
        <taxon>Actinopterygii</taxon>
        <taxon>Neopterygii</taxon>
        <taxon>Teleostei</taxon>
        <taxon>Neoteleostei</taxon>
        <taxon>Acanthomorphata</taxon>
        <taxon>Eupercaria</taxon>
        <taxon>Perciformes</taxon>
        <taxon>Cottioidei</taxon>
        <taxon>Cottales</taxon>
        <taxon>Liparidae</taxon>
        <taxon>Liparis</taxon>
    </lineage>
</organism>
<name>A0A4Z2G6A7_9TELE</name>
<dbReference type="Proteomes" id="UP000314294">
    <property type="component" value="Unassembled WGS sequence"/>
</dbReference>
<gene>
    <name evidence="1" type="ORF">EYF80_041020</name>
</gene>
<keyword evidence="2" id="KW-1185">Reference proteome</keyword>
<dbReference type="EMBL" id="SRLO01000682">
    <property type="protein sequence ID" value="TNN48781.1"/>
    <property type="molecule type" value="Genomic_DNA"/>
</dbReference>
<evidence type="ECO:0000313" key="1">
    <source>
        <dbReference type="EMBL" id="TNN48781.1"/>
    </source>
</evidence>
<reference evidence="1 2" key="1">
    <citation type="submission" date="2019-03" db="EMBL/GenBank/DDBJ databases">
        <title>First draft genome of Liparis tanakae, snailfish: a comprehensive survey of snailfish specific genes.</title>
        <authorList>
            <person name="Kim W."/>
            <person name="Song I."/>
            <person name="Jeong J.-H."/>
            <person name="Kim D."/>
            <person name="Kim S."/>
            <person name="Ryu S."/>
            <person name="Song J.Y."/>
            <person name="Lee S.K."/>
        </authorList>
    </citation>
    <scope>NUCLEOTIDE SEQUENCE [LARGE SCALE GENOMIC DNA]</scope>
    <source>
        <tissue evidence="1">Muscle</tissue>
    </source>
</reference>
<evidence type="ECO:0000313" key="2">
    <source>
        <dbReference type="Proteomes" id="UP000314294"/>
    </source>
</evidence>
<comment type="caution">
    <text evidence="1">The sequence shown here is derived from an EMBL/GenBank/DDBJ whole genome shotgun (WGS) entry which is preliminary data.</text>
</comment>